<dbReference type="InterPro" id="IPR034660">
    <property type="entry name" value="DinB/YfiT-like"/>
</dbReference>
<sequence>MNTMKLKIISVIGFVSVFLLMAFANMDKQQSDYHYLKERLEKTKSFTIEVIEAMPESDFDYKPTEKVRSYSALASHTVYSIDWNIELMKGTPVKWNPGDEDCFSKAELVTYANDEFDRLITFINNAKETPKLTNQLIDVLNHNAHHRGQMITYLRLKDITPPNYR</sequence>
<keyword evidence="2" id="KW-1185">Reference proteome</keyword>
<dbReference type="KEGG" id="fek:C1H87_06000"/>
<dbReference type="EMBL" id="CP025791">
    <property type="protein sequence ID" value="AUP78290.1"/>
    <property type="molecule type" value="Genomic_DNA"/>
</dbReference>
<evidence type="ECO:0000313" key="2">
    <source>
        <dbReference type="Proteomes" id="UP000235826"/>
    </source>
</evidence>
<dbReference type="Proteomes" id="UP000235826">
    <property type="component" value="Chromosome"/>
</dbReference>
<protein>
    <recommendedName>
        <fullName evidence="3">Damage-inducible protein DinB</fullName>
    </recommendedName>
</protein>
<gene>
    <name evidence="1" type="ORF">C1H87_06000</name>
</gene>
<dbReference type="Gene3D" id="1.20.120.450">
    <property type="entry name" value="dinb family like domain"/>
    <property type="match status" value="1"/>
</dbReference>
<reference evidence="1 2" key="1">
    <citation type="submission" date="2018-01" db="EMBL/GenBank/DDBJ databases">
        <title>Complete genome sequence of Flavivirga eckloniae ECD14 isolated from seaweed Ecklonia cava.</title>
        <authorList>
            <person name="Lee J.H."/>
            <person name="Baik K.S."/>
            <person name="Seong C.N."/>
        </authorList>
    </citation>
    <scope>NUCLEOTIDE SEQUENCE [LARGE SCALE GENOMIC DNA]</scope>
    <source>
        <strain evidence="1 2">ECD14</strain>
    </source>
</reference>
<evidence type="ECO:0000313" key="1">
    <source>
        <dbReference type="EMBL" id="AUP78290.1"/>
    </source>
</evidence>
<dbReference type="AlphaFoldDB" id="A0A2K9PML3"/>
<proteinExistence type="predicted"/>
<name>A0A2K9PML3_9FLAO</name>
<dbReference type="SUPFAM" id="SSF109854">
    <property type="entry name" value="DinB/YfiT-like putative metalloenzymes"/>
    <property type="match status" value="1"/>
</dbReference>
<organism evidence="1 2">
    <name type="scientific">Flavivirga eckloniae</name>
    <dbReference type="NCBI Taxonomy" id="1803846"/>
    <lineage>
        <taxon>Bacteria</taxon>
        <taxon>Pseudomonadati</taxon>
        <taxon>Bacteroidota</taxon>
        <taxon>Flavobacteriia</taxon>
        <taxon>Flavobacteriales</taxon>
        <taxon>Flavobacteriaceae</taxon>
        <taxon>Flavivirga</taxon>
    </lineage>
</organism>
<evidence type="ECO:0008006" key="3">
    <source>
        <dbReference type="Google" id="ProtNLM"/>
    </source>
</evidence>
<accession>A0A2K9PML3</accession>